<proteinExistence type="predicted"/>
<comment type="caution">
    <text evidence="5">The sequence shown here is derived from an EMBL/GenBank/DDBJ whole genome shotgun (WGS) entry which is preliminary data.</text>
</comment>
<evidence type="ECO:0000313" key="5">
    <source>
        <dbReference type="EMBL" id="MDK2596235.1"/>
    </source>
</evidence>
<dbReference type="GO" id="GO:0032259">
    <property type="term" value="P:methylation"/>
    <property type="evidence" value="ECO:0007669"/>
    <property type="project" value="UniProtKB-KW"/>
</dbReference>
<dbReference type="InterPro" id="IPR029063">
    <property type="entry name" value="SAM-dependent_MTases_sf"/>
</dbReference>
<reference evidence="5 6" key="1">
    <citation type="submission" date="2023-05" db="EMBL/GenBank/DDBJ databases">
        <title>Pseudoalteromonas ardens sp. nov., Pseudoalteromonas obscura sp. nov., and Pseudoalteromonas umbrosa sp. nov., isolated from the coral Montipora capitata.</title>
        <authorList>
            <person name="Thomas E.M."/>
            <person name="Smith E.M."/>
            <person name="Papke E."/>
            <person name="Shlafstein M.D."/>
            <person name="Oline D.K."/>
            <person name="Videau P."/>
            <person name="Saw J.H."/>
            <person name="Strangman W.K."/>
            <person name="Ushijima B."/>
        </authorList>
    </citation>
    <scope>NUCLEOTIDE SEQUENCE [LARGE SCALE GENOMIC DNA]</scope>
    <source>
        <strain evidence="5 6">P94</strain>
    </source>
</reference>
<protein>
    <submittedName>
        <fullName evidence="5">Class I SAM-dependent methyltransferase</fullName>
        <ecNumber evidence="5">2.1.1.-</ecNumber>
    </submittedName>
</protein>
<dbReference type="Pfam" id="PF13847">
    <property type="entry name" value="Methyltransf_31"/>
    <property type="match status" value="1"/>
</dbReference>
<keyword evidence="3" id="KW-0949">S-adenosyl-L-methionine</keyword>
<evidence type="ECO:0000256" key="3">
    <source>
        <dbReference type="ARBA" id="ARBA00022691"/>
    </source>
</evidence>
<accession>A0ABT7EMF5</accession>
<dbReference type="CDD" id="cd02440">
    <property type="entry name" value="AdoMet_MTases"/>
    <property type="match status" value="1"/>
</dbReference>
<organism evidence="5 6">
    <name type="scientific">Pseudoalteromonas obscura</name>
    <dbReference type="NCBI Taxonomy" id="3048491"/>
    <lineage>
        <taxon>Bacteria</taxon>
        <taxon>Pseudomonadati</taxon>
        <taxon>Pseudomonadota</taxon>
        <taxon>Gammaproteobacteria</taxon>
        <taxon>Alteromonadales</taxon>
        <taxon>Pseudoalteromonadaceae</taxon>
        <taxon>Pseudoalteromonas</taxon>
    </lineage>
</organism>
<evidence type="ECO:0000259" key="4">
    <source>
        <dbReference type="Pfam" id="PF13847"/>
    </source>
</evidence>
<evidence type="ECO:0000256" key="2">
    <source>
        <dbReference type="ARBA" id="ARBA00022679"/>
    </source>
</evidence>
<dbReference type="Gene3D" id="3.40.50.150">
    <property type="entry name" value="Vaccinia Virus protein VP39"/>
    <property type="match status" value="1"/>
</dbReference>
<dbReference type="RefSeq" id="WP_284137632.1">
    <property type="nucleotide sequence ID" value="NZ_JASJUT010000005.1"/>
</dbReference>
<dbReference type="PANTHER" id="PTHR43464:SF19">
    <property type="entry name" value="UBIQUINONE BIOSYNTHESIS O-METHYLTRANSFERASE, MITOCHONDRIAL"/>
    <property type="match status" value="1"/>
</dbReference>
<keyword evidence="1 5" id="KW-0489">Methyltransferase</keyword>
<dbReference type="InterPro" id="IPR025714">
    <property type="entry name" value="Methyltranfer_dom"/>
</dbReference>
<keyword evidence="2 5" id="KW-0808">Transferase</keyword>
<dbReference type="GO" id="GO:0008168">
    <property type="term" value="F:methyltransferase activity"/>
    <property type="evidence" value="ECO:0007669"/>
    <property type="project" value="UniProtKB-KW"/>
</dbReference>
<dbReference type="PANTHER" id="PTHR43464">
    <property type="entry name" value="METHYLTRANSFERASE"/>
    <property type="match status" value="1"/>
</dbReference>
<evidence type="ECO:0000256" key="1">
    <source>
        <dbReference type="ARBA" id="ARBA00022603"/>
    </source>
</evidence>
<name>A0ABT7EMF5_9GAMM</name>
<feature type="domain" description="Methyltransferase" evidence="4">
    <location>
        <begin position="23"/>
        <end position="130"/>
    </location>
</feature>
<dbReference type="EMBL" id="JASJUT010000005">
    <property type="protein sequence ID" value="MDK2596235.1"/>
    <property type="molecule type" value="Genomic_DNA"/>
</dbReference>
<dbReference type="EC" id="2.1.1.-" evidence="5"/>
<evidence type="ECO:0000313" key="6">
    <source>
        <dbReference type="Proteomes" id="UP001231915"/>
    </source>
</evidence>
<sequence>MEYNSPLGSAKEKHLISLLQLPKGSSVLEIGCGNGRLLHKILEAYESCVVGIDIDATLIQKASAFASSRFNTDRFQFVCDDISNVEVSNGSYDLIVCNGASHAYGNLSCALSTMARFLKPNGRMLLGECFWIQRPDTAYLNFLGVPENFYLSHFTTVKAAQAHGFQALYATTSSVEEWDNFEWGRVMQAQAALKDCPNDADIQAKIEQLNTWMDAYLRWGRETLGYGFYLFEKKTKF</sequence>
<dbReference type="Proteomes" id="UP001231915">
    <property type="component" value="Unassembled WGS sequence"/>
</dbReference>
<dbReference type="SUPFAM" id="SSF53335">
    <property type="entry name" value="S-adenosyl-L-methionine-dependent methyltransferases"/>
    <property type="match status" value="1"/>
</dbReference>
<gene>
    <name evidence="5" type="ORF">QNM18_14325</name>
</gene>
<keyword evidence="6" id="KW-1185">Reference proteome</keyword>